<gene>
    <name evidence="2" type="ORF">SAMN05192584_109209</name>
</gene>
<keyword evidence="3" id="KW-1185">Reference proteome</keyword>
<dbReference type="EMBL" id="FOSG01000009">
    <property type="protein sequence ID" value="SFK86524.1"/>
    <property type="molecule type" value="Genomic_DNA"/>
</dbReference>
<evidence type="ECO:0000313" key="3">
    <source>
        <dbReference type="Proteomes" id="UP000198928"/>
    </source>
</evidence>
<dbReference type="Gene3D" id="1.10.600.10">
    <property type="entry name" value="Farnesyl Diphosphate Synthase"/>
    <property type="match status" value="1"/>
</dbReference>
<protein>
    <submittedName>
        <fullName evidence="2">Uncharacterized protein</fullName>
    </submittedName>
</protein>
<evidence type="ECO:0000256" key="1">
    <source>
        <dbReference type="SAM" id="MobiDB-lite"/>
    </source>
</evidence>
<dbReference type="RefSeq" id="WP_093850206.1">
    <property type="nucleotide sequence ID" value="NZ_FOSG01000009.1"/>
</dbReference>
<dbReference type="AlphaFoldDB" id="A0A1I4CYW6"/>
<sequence length="62" mass="6611">MEDYVDGVRNVMRGNLDWSLESRRHDDAGVAAVSGGRLRPWTRPPGAAAPECGAGTADTVRS</sequence>
<dbReference type="InterPro" id="IPR008949">
    <property type="entry name" value="Isoprenoid_synthase_dom_sf"/>
</dbReference>
<name>A0A1I4CYW6_9ACTN</name>
<organism evidence="2 3">
    <name type="scientific">Streptomyces pini</name>
    <dbReference type="NCBI Taxonomy" id="1520580"/>
    <lineage>
        <taxon>Bacteria</taxon>
        <taxon>Bacillati</taxon>
        <taxon>Actinomycetota</taxon>
        <taxon>Actinomycetes</taxon>
        <taxon>Kitasatosporales</taxon>
        <taxon>Streptomycetaceae</taxon>
        <taxon>Streptomyces</taxon>
    </lineage>
</organism>
<proteinExistence type="predicted"/>
<feature type="region of interest" description="Disordered" evidence="1">
    <location>
        <begin position="35"/>
        <end position="62"/>
    </location>
</feature>
<reference evidence="3" key="1">
    <citation type="submission" date="2016-10" db="EMBL/GenBank/DDBJ databases">
        <authorList>
            <person name="Varghese N."/>
            <person name="Submissions S."/>
        </authorList>
    </citation>
    <scope>NUCLEOTIDE SEQUENCE [LARGE SCALE GENOMIC DNA]</scope>
    <source>
        <strain evidence="3">PL19</strain>
    </source>
</reference>
<dbReference type="Proteomes" id="UP000198928">
    <property type="component" value="Unassembled WGS sequence"/>
</dbReference>
<dbReference type="OrthoDB" id="3676909at2"/>
<evidence type="ECO:0000313" key="2">
    <source>
        <dbReference type="EMBL" id="SFK86524.1"/>
    </source>
</evidence>
<feature type="compositionally biased region" description="Low complexity" evidence="1">
    <location>
        <begin position="44"/>
        <end position="62"/>
    </location>
</feature>
<accession>A0A1I4CYW6</accession>